<reference evidence="1" key="1">
    <citation type="submission" date="2023-06" db="EMBL/GenBank/DDBJ databases">
        <title>Genome-scale phylogeny and comparative genomics of the fungal order Sordariales.</title>
        <authorList>
            <consortium name="Lawrence Berkeley National Laboratory"/>
            <person name="Hensen N."/>
            <person name="Bonometti L."/>
            <person name="Westerberg I."/>
            <person name="Brannstrom I.O."/>
            <person name="Guillou S."/>
            <person name="Cros-Aarteil S."/>
            <person name="Calhoun S."/>
            <person name="Haridas S."/>
            <person name="Kuo A."/>
            <person name="Mondo S."/>
            <person name="Pangilinan J."/>
            <person name="Riley R."/>
            <person name="Labutti K."/>
            <person name="Andreopoulos B."/>
            <person name="Lipzen A."/>
            <person name="Chen C."/>
            <person name="Yanf M."/>
            <person name="Daum C."/>
            <person name="Ng V."/>
            <person name="Clum A."/>
            <person name="Steindorff A."/>
            <person name="Ohm R."/>
            <person name="Martin F."/>
            <person name="Silar P."/>
            <person name="Natvig D."/>
            <person name="Lalanne C."/>
            <person name="Gautier V."/>
            <person name="Ament-Velasquez S.L."/>
            <person name="Kruys A."/>
            <person name="Hutchinson M.I."/>
            <person name="Powell A.J."/>
            <person name="Barry K."/>
            <person name="Miller A.N."/>
            <person name="Grigoriev I.V."/>
            <person name="Debuchy R."/>
            <person name="Gladieux P."/>
            <person name="Thoren M.H."/>
            <person name="Johannesson H."/>
        </authorList>
    </citation>
    <scope>NUCLEOTIDE SEQUENCE</scope>
    <source>
        <strain evidence="1">CBS 606.72</strain>
    </source>
</reference>
<organism evidence="1 2">
    <name type="scientific">Immersiella caudata</name>
    <dbReference type="NCBI Taxonomy" id="314043"/>
    <lineage>
        <taxon>Eukaryota</taxon>
        <taxon>Fungi</taxon>
        <taxon>Dikarya</taxon>
        <taxon>Ascomycota</taxon>
        <taxon>Pezizomycotina</taxon>
        <taxon>Sordariomycetes</taxon>
        <taxon>Sordariomycetidae</taxon>
        <taxon>Sordariales</taxon>
        <taxon>Lasiosphaeriaceae</taxon>
        <taxon>Immersiella</taxon>
    </lineage>
</organism>
<dbReference type="Proteomes" id="UP001175000">
    <property type="component" value="Unassembled WGS sequence"/>
</dbReference>
<dbReference type="AlphaFoldDB" id="A0AA39WF93"/>
<accession>A0AA39WF93</accession>
<proteinExistence type="predicted"/>
<evidence type="ECO:0008006" key="3">
    <source>
        <dbReference type="Google" id="ProtNLM"/>
    </source>
</evidence>
<sequence length="456" mass="51240">MDDLMVEIFMKNPWFVRIWTAQEILLAKRVAIVSRPFQMGCDEFCAAVDYASELGGFQTVILGLIPQSEAWVVSAVQALKTGPAPPNPAAELFYYLLRTRRRGATDLRDKIFAVLGLVSGKIEDVGIRPDYHASTQDVYRDATARLIAISGSLDVLGVCYPFDGRVLPELPSWVPDRRAQGYLAQPLVEDVRGRLRTTHASTRIPAKASWEDNVATLVVEGHAVDVVTQISVVKPRYDEDEVWNFDEFVFDDNLPWYRDLLDALKMVGKSFGNFTNMVAHVALYAEWEESAKELKPTNPDSWNSDPMSICCQTLSAGTLAPGGLQETETMFKKWFDELAPIRTLRSWNFNKAGGTFRLLSFLGYLKTTWNGYSEFLSYITPSTERRMGACEKGYLCLLPKTTRVGDKLAVLRGGRVPVILRTRDDGTIEFIGEAYVHGIMNGEAFEEDKCAEMRIR</sequence>
<evidence type="ECO:0000313" key="1">
    <source>
        <dbReference type="EMBL" id="KAK0614312.1"/>
    </source>
</evidence>
<dbReference type="EMBL" id="JAULSU010000006">
    <property type="protein sequence ID" value="KAK0614312.1"/>
    <property type="molecule type" value="Genomic_DNA"/>
</dbReference>
<gene>
    <name evidence="1" type="ORF">B0T14DRAFT_499612</name>
</gene>
<name>A0AA39WF93_9PEZI</name>
<keyword evidence="2" id="KW-1185">Reference proteome</keyword>
<dbReference type="PANTHER" id="PTHR24148">
    <property type="entry name" value="ANKYRIN REPEAT DOMAIN-CONTAINING PROTEIN 39 HOMOLOG-RELATED"/>
    <property type="match status" value="1"/>
</dbReference>
<evidence type="ECO:0000313" key="2">
    <source>
        <dbReference type="Proteomes" id="UP001175000"/>
    </source>
</evidence>
<dbReference type="InterPro" id="IPR052895">
    <property type="entry name" value="HetReg/Transcr_Mod"/>
</dbReference>
<dbReference type="PANTHER" id="PTHR24148:SF64">
    <property type="entry name" value="HETEROKARYON INCOMPATIBILITY DOMAIN-CONTAINING PROTEIN"/>
    <property type="match status" value="1"/>
</dbReference>
<comment type="caution">
    <text evidence="1">The sequence shown here is derived from an EMBL/GenBank/DDBJ whole genome shotgun (WGS) entry which is preliminary data.</text>
</comment>
<protein>
    <recommendedName>
        <fullName evidence="3">Heterokaryon incompatibility domain-containing protein</fullName>
    </recommendedName>
</protein>
<dbReference type="Pfam" id="PF26639">
    <property type="entry name" value="Het-6_barrel"/>
    <property type="match status" value="1"/>
</dbReference>